<proteinExistence type="inferred from homology"/>
<feature type="compositionally biased region" description="Polar residues" evidence="6">
    <location>
        <begin position="1"/>
        <end position="14"/>
    </location>
</feature>
<dbReference type="InterPro" id="IPR036259">
    <property type="entry name" value="MFS_trans_sf"/>
</dbReference>
<protein>
    <submittedName>
        <fullName evidence="8">Uncharacterized protein</fullName>
    </submittedName>
</protein>
<dbReference type="InterPro" id="IPR002669">
    <property type="entry name" value="UreD"/>
</dbReference>
<feature type="compositionally biased region" description="Basic and acidic residues" evidence="6">
    <location>
        <begin position="1532"/>
        <end position="1541"/>
    </location>
</feature>
<keyword evidence="4" id="KW-0143">Chaperone</keyword>
<evidence type="ECO:0000256" key="2">
    <source>
        <dbReference type="ARBA" id="ARBA00009265"/>
    </source>
</evidence>
<dbReference type="Gene3D" id="1.20.1250.20">
    <property type="entry name" value="MFS general substrate transporter like domains"/>
    <property type="match status" value="2"/>
</dbReference>
<dbReference type="Pfam" id="PF01774">
    <property type="entry name" value="UreD"/>
    <property type="match status" value="1"/>
</dbReference>
<feature type="compositionally biased region" description="Basic residues" evidence="6">
    <location>
        <begin position="1611"/>
        <end position="1628"/>
    </location>
</feature>
<feature type="compositionally biased region" description="Low complexity" evidence="6">
    <location>
        <begin position="1489"/>
        <end position="1500"/>
    </location>
</feature>
<sequence>MNDSSTSEAPQKSIKQSRSKHKHKRPDTSLSEIHDAPTRFYYSDRKPDSLNLEYGRLSRGEVPRYSVFNRGKKILGLPAAYTAFKTTDKGIEVGIYGNSQSIFSDRSKLRKRLSATPRRTLTADITSSKYQETNGFLPLPSHGGRKPRNPMISSDSESDSVISDSSSSGDERDSYSTAHQKTLKRLEQLVSADPSSIPSWLALLSQTLSTVNIHSKNSEKARSEIALAIISRALSAHPANSNSPLLRIKYLLAGEKIWEDRDCDLEWEKALNSGDIDLWMEWLEWRMRKAKSSDALNDVIDAALRVLSSRGNSEQSEIEKVRVFWRTAIALQQAGYHERATALFQAQAELTFEIPQALSRLSLDTRLEGLEEFWESEVPRMGERESKGWANWASHKYEFALNVLSATTSQSTELDPYRQWAEYETSVDRVRHVPARSTNEYTDRDPYSVILFADIRSLLFDLQTRSAKQVFRLAWLSALGLHLPGFASSLSENGRDDRWSYSHLTKPTFLDAVFPCTHKFTLIADAVAGTLVGKQKVYEEGFGPMKNWSWGSLHFFEPLFGSTGLWNKSDVAQVDIDFVMQVFSSLRLGTGDIEWDLLALTFEVAISAKSALKLSRSFLSTARDSLLHWAAHAQMERMRGKLDEARKVYQTILIPSGEVVPRTAESRLWWDWAEMEWLGGESNSALSVILRAARVEGRGGVAILRTKRSLQDFSRDSDFWQDREAWIKLAALLDILTSNDVQDMMITLEEQLAKMTPNTPAHESLTMSALLLLYRYGSSLKNPMPPSILRERVIRATEEYPHNSIVLGMFLEVERGQGVWGRVRATLGDTRENGKDVARRVQEIWIARWESGRWESEIERTRTGLNGAVAHERTSDSYLIWRMYIEFEIRVKRYDKAKDLLWRALGRFPLCKGSIYLETLGDLTDLRPELYLLAFGPLRSVFQNNELNTLAETMIERGIRMRRGLDEVLQDWGPRRMDEEDVDDKDDDEIEYNANELRRLHREEWPDADFDLPEGQPLHAMTDKDDEDEEDWDVEMDLGKSGGARTIEQSQTANVAEISQHQMVTIRPAQNQQGTDNNDDEEEDEGVSTIKVAALPKPISSLTKAPIDEDFEEGFALPSDLTRLSLAPLSLNHRSSKNSLEWGDKDHTSSSQSSDAYSTLGFANASSSSNSTSSASLPESETDEDEDEDAMDGLVIPSGLFEANNAGSKLTHILEIRQKALFSDSVKVTSPDPEDDFEMGLVIDDDVDFSPSRLLYSAQHLRHANRSQSMPNARPKHLRLTSTRVKSIDRAKSPTNPPVSSSRQFQKLRLSPSPPLHPPSRSHTYQTLSVAPSPSPSSPSFLAPKPGSLRGQKSHSGLKPPTPPASNRKLTRQASLSSLLESSSSQVSGSGSSAAGPSKARYEEPTVASRAKTQKSTSRLRGLDYSVPPTRPSTPSTNPNAVRLTLPTVTRVKSRPALSSVFNNGVPPSPVAQSPSVRTASPLPPRPPSNLSNRASSRLSHIQPAAPKVMKRPKRQRTYGDGTELDGFEDLPTDRDKETRFRVQPKGYGNRIPGGTFSMRSSSDKSNDKNTIRRKRREPSGGSESTALAATVSSLRRSSKLDLPLLSKPLSPKKKKANSPNLPRKKPTLIRNLGGAGAPKVVGDMHWNPQTLRWEGNEQVLRDFDSVVTSTRPALITHLTGSSIGSPVGSFATGARKVGNMIFDPQRMCWISTLPPEEEEPDVFANLADDEDEDDGRGDTIRVNLQSALITPDTSVHSRTSTSMSDASLSRTGYGRSPSESGSERGSRASMVVDMDESFIRKCKDAEARHVNEMKGWKEILLKHDLLQETERSNLYEIRDLATRSSGAIDSDSCMTSSSSDIARIHAGGGRITLSCHGGKIWFSELSATYPLKLLSPNVTSDGVGVVYALTYGGGLVGGDSGSTKVFKARKGQRLASVQKSLDQSTLTSEITFQKTDFAIASEGVLLLLPDPVTCFRSASYSQIQTFRMANDASLIVLDWVTSGRKSVGEDWVLSRYYSTNEIIVEGKRIAKDVMLLEDDKGSPLADKLSPYSCYATLFLRGRMVEGIINGLAGVYKSISVMQHRVPEDFLWSLSPIDADQAQHGIVIRAAGKETENVKRWLKDALGPVEQLIGADVYRRTAKLPNHLFTLDPMSDEKMSVSEQNVVTATDGIKERKVMRRVDLRILPWLALLYFLNFLDRGNIGNARLYGMTTDIHVSDSQYLVALTAYFFPYALLEWDDVPVGYSNGLPWPGSQLRWTPVRVLLGVMEAGMYPGIVFYISRRSEMGTKIAYFFSSATISGAFSGLLAVAIHNLDGVAHLASWRWIFILEGLLTVVVACASYWMIQDYPETAKFLSEDESESADGPTIKWHSEEITTGAFVISRLQDDVRLSAAGEEYKKKYVWQSLKDWKTWAATRAHAVGIYMGFDGPLGCVATIAVGILGDRLSSRYYLSLSYVTVQILKSLTQSAHLQLGAVGYIILIASRSPALSYFAVFLGASAWVAGNVEGAYKRGVTLGMAIGFGNINGAVTSNIYRAKDSPWYTMGHAIVLAYIVIGLISTSLMRIGLQRENARRDRGERDEIIDGLDNKRADAKNGHYPSVEAARLDKGDNWSGFRNVMFNQLRLVQMIGYPTIV</sequence>
<feature type="transmembrane region" description="Helical" evidence="7">
    <location>
        <begin position="2547"/>
        <end position="2568"/>
    </location>
</feature>
<organism evidence="8 9">
    <name type="scientific">Collybiopsis confluens</name>
    <dbReference type="NCBI Taxonomy" id="2823264"/>
    <lineage>
        <taxon>Eukaryota</taxon>
        <taxon>Fungi</taxon>
        <taxon>Dikarya</taxon>
        <taxon>Basidiomycota</taxon>
        <taxon>Agaricomycotina</taxon>
        <taxon>Agaricomycetes</taxon>
        <taxon>Agaricomycetidae</taxon>
        <taxon>Agaricales</taxon>
        <taxon>Marasmiineae</taxon>
        <taxon>Omphalotaceae</taxon>
        <taxon>Collybiopsis</taxon>
    </lineage>
</organism>
<keyword evidence="7" id="KW-0472">Membrane</keyword>
<dbReference type="InterPro" id="IPR013633">
    <property type="entry name" value="NRDE-2"/>
</dbReference>
<evidence type="ECO:0000256" key="1">
    <source>
        <dbReference type="ARBA" id="ARBA00004123"/>
    </source>
</evidence>
<feature type="transmembrane region" description="Helical" evidence="7">
    <location>
        <begin position="2476"/>
        <end position="2503"/>
    </location>
</feature>
<dbReference type="GO" id="GO:0071013">
    <property type="term" value="C:catalytic step 2 spliceosome"/>
    <property type="evidence" value="ECO:0007669"/>
    <property type="project" value="TreeGrafter"/>
</dbReference>
<feature type="compositionally biased region" description="Low complexity" evidence="6">
    <location>
        <begin position="153"/>
        <end position="168"/>
    </location>
</feature>
<feature type="region of interest" description="Disordered" evidence="6">
    <location>
        <begin position="1459"/>
        <end position="1634"/>
    </location>
</feature>
<feature type="region of interest" description="Disordered" evidence="6">
    <location>
        <begin position="1752"/>
        <end position="1790"/>
    </location>
</feature>
<feature type="compositionally biased region" description="Polar residues" evidence="6">
    <location>
        <begin position="1752"/>
        <end position="1771"/>
    </location>
</feature>
<keyword evidence="3" id="KW-0677">Repeat</keyword>
<feature type="region of interest" description="Disordered" evidence="6">
    <location>
        <begin position="1"/>
        <end position="35"/>
    </location>
</feature>
<feature type="compositionally biased region" description="Low complexity" evidence="6">
    <location>
        <begin position="1163"/>
        <end position="1176"/>
    </location>
</feature>
<feature type="compositionally biased region" description="Low complexity" evidence="6">
    <location>
        <begin position="1374"/>
        <end position="1398"/>
    </location>
</feature>
<feature type="compositionally biased region" description="Low complexity" evidence="6">
    <location>
        <begin position="1471"/>
        <end position="1481"/>
    </location>
</feature>
<feature type="region of interest" description="Disordered" evidence="6">
    <location>
        <begin position="1069"/>
        <end position="1092"/>
    </location>
</feature>
<evidence type="ECO:0000313" key="9">
    <source>
        <dbReference type="Proteomes" id="UP000518752"/>
    </source>
</evidence>
<feature type="transmembrane region" description="Helical" evidence="7">
    <location>
        <begin position="2515"/>
        <end position="2535"/>
    </location>
</feature>
<comment type="subcellular location">
    <subcellularLocation>
        <location evidence="1">Nucleus</location>
    </subcellularLocation>
</comment>
<evidence type="ECO:0000313" key="8">
    <source>
        <dbReference type="EMBL" id="KAF5385409.1"/>
    </source>
</evidence>
<comment type="caution">
    <text evidence="8">The sequence shown here is derived from an EMBL/GenBank/DDBJ whole genome shotgun (WGS) entry which is preliminary data.</text>
</comment>
<dbReference type="SMART" id="SM00386">
    <property type="entry name" value="HAT"/>
    <property type="match status" value="3"/>
</dbReference>
<feature type="compositionally biased region" description="Basic residues" evidence="6">
    <location>
        <begin position="15"/>
        <end position="25"/>
    </location>
</feature>
<evidence type="ECO:0000256" key="4">
    <source>
        <dbReference type="ARBA" id="ARBA00023186"/>
    </source>
</evidence>
<feature type="compositionally biased region" description="Acidic residues" evidence="6">
    <location>
        <begin position="1180"/>
        <end position="1189"/>
    </location>
</feature>
<feature type="transmembrane region" description="Helical" evidence="7">
    <location>
        <begin position="2259"/>
        <end position="2281"/>
    </location>
</feature>
<dbReference type="GO" id="GO:0016151">
    <property type="term" value="F:nickel cation binding"/>
    <property type="evidence" value="ECO:0007669"/>
    <property type="project" value="InterPro"/>
</dbReference>
<gene>
    <name evidence="8" type="ORF">D9757_005389</name>
</gene>
<accession>A0A8H5HL65</accession>
<feature type="compositionally biased region" description="Acidic residues" evidence="6">
    <location>
        <begin position="1077"/>
        <end position="1086"/>
    </location>
</feature>
<dbReference type="InterPro" id="IPR003107">
    <property type="entry name" value="HAT"/>
</dbReference>
<feature type="transmembrane region" description="Helical" evidence="7">
    <location>
        <begin position="2422"/>
        <end position="2444"/>
    </location>
</feature>
<keyword evidence="7" id="KW-1133">Transmembrane helix</keyword>
<dbReference type="Gene3D" id="1.25.40.10">
    <property type="entry name" value="Tetratricopeptide repeat domain"/>
    <property type="match status" value="1"/>
</dbReference>
<feature type="compositionally biased region" description="Low complexity" evidence="6">
    <location>
        <begin position="1593"/>
        <end position="1610"/>
    </location>
</feature>
<feature type="compositionally biased region" description="Basic and acidic residues" evidence="6">
    <location>
        <begin position="1562"/>
        <end position="1571"/>
    </location>
</feature>
<dbReference type="GO" id="GO:0006396">
    <property type="term" value="P:RNA processing"/>
    <property type="evidence" value="ECO:0007669"/>
    <property type="project" value="InterPro"/>
</dbReference>
<dbReference type="Proteomes" id="UP000518752">
    <property type="component" value="Unassembled WGS sequence"/>
</dbReference>
<keyword evidence="5" id="KW-0539">Nucleus</keyword>
<dbReference type="SUPFAM" id="SSF103473">
    <property type="entry name" value="MFS general substrate transporter"/>
    <property type="match status" value="1"/>
</dbReference>
<dbReference type="InterPro" id="IPR011990">
    <property type="entry name" value="TPR-like_helical_dom_sf"/>
</dbReference>
<dbReference type="EMBL" id="JAACJN010000040">
    <property type="protein sequence ID" value="KAF5385409.1"/>
    <property type="molecule type" value="Genomic_DNA"/>
</dbReference>
<comment type="similarity">
    <text evidence="2">Belongs to the NRDE2 family.</text>
</comment>
<evidence type="ECO:0000256" key="3">
    <source>
        <dbReference type="ARBA" id="ARBA00022737"/>
    </source>
</evidence>
<feature type="region of interest" description="Disordered" evidence="6">
    <location>
        <begin position="1136"/>
        <end position="1189"/>
    </location>
</feature>
<keyword evidence="7" id="KW-0812">Transmembrane</keyword>
<name>A0A8H5HL65_9AGAR</name>
<feature type="region of interest" description="Disordered" evidence="6">
    <location>
        <begin position="132"/>
        <end position="178"/>
    </location>
</feature>
<feature type="compositionally biased region" description="Polar residues" evidence="6">
    <location>
        <begin position="1582"/>
        <end position="1592"/>
    </location>
</feature>
<feature type="transmembrane region" description="Helical" evidence="7">
    <location>
        <begin position="2324"/>
        <end position="2346"/>
    </location>
</feature>
<evidence type="ECO:0000256" key="6">
    <source>
        <dbReference type="SAM" id="MobiDB-lite"/>
    </source>
</evidence>
<evidence type="ECO:0000256" key="7">
    <source>
        <dbReference type="SAM" id="Phobius"/>
    </source>
</evidence>
<dbReference type="OrthoDB" id="297219at2759"/>
<feature type="transmembrane region" description="Helical" evidence="7">
    <location>
        <begin position="2293"/>
        <end position="2312"/>
    </location>
</feature>
<dbReference type="GO" id="GO:1902369">
    <property type="term" value="P:negative regulation of RNA catabolic process"/>
    <property type="evidence" value="ECO:0007669"/>
    <property type="project" value="TreeGrafter"/>
</dbReference>
<dbReference type="GO" id="GO:0031048">
    <property type="term" value="P:regulatory ncRNA-mediated heterochromatin formation"/>
    <property type="evidence" value="ECO:0007669"/>
    <property type="project" value="TreeGrafter"/>
</dbReference>
<dbReference type="SUPFAM" id="SSF48452">
    <property type="entry name" value="TPR-like"/>
    <property type="match status" value="1"/>
</dbReference>
<dbReference type="PANTHER" id="PTHR13471">
    <property type="entry name" value="TETRATRICOPEPTIDE-LIKE HELICAL"/>
    <property type="match status" value="1"/>
</dbReference>
<dbReference type="PANTHER" id="PTHR13471:SF0">
    <property type="entry name" value="NUCLEAR EXOSOME REGULATOR NRDE2"/>
    <property type="match status" value="1"/>
</dbReference>
<dbReference type="Pfam" id="PF08424">
    <property type="entry name" value="NRDE-2"/>
    <property type="match status" value="1"/>
</dbReference>
<dbReference type="HAMAP" id="MF_01384">
    <property type="entry name" value="UreD"/>
    <property type="match status" value="1"/>
</dbReference>
<keyword evidence="9" id="KW-1185">Reference proteome</keyword>
<reference evidence="8 9" key="1">
    <citation type="journal article" date="2020" name="ISME J.">
        <title>Uncovering the hidden diversity of litter-decomposition mechanisms in mushroom-forming fungi.</title>
        <authorList>
            <person name="Floudas D."/>
            <person name="Bentzer J."/>
            <person name="Ahren D."/>
            <person name="Johansson T."/>
            <person name="Persson P."/>
            <person name="Tunlid A."/>
        </authorList>
    </citation>
    <scope>NUCLEOTIDE SEQUENCE [LARGE SCALE GENOMIC DNA]</scope>
    <source>
        <strain evidence="8 9">CBS 406.79</strain>
    </source>
</reference>
<evidence type="ECO:0000256" key="5">
    <source>
        <dbReference type="ARBA" id="ARBA00023242"/>
    </source>
</evidence>
<feature type="region of interest" description="Disordered" evidence="6">
    <location>
        <begin position="1007"/>
        <end position="1031"/>
    </location>
</feature>
<feature type="region of interest" description="Disordered" evidence="6">
    <location>
        <begin position="1262"/>
        <end position="1447"/>
    </location>
</feature>